<name>A0A9P9YQT8_9MUSC</name>
<accession>A0A9P9YQT8</accession>
<feature type="compositionally biased region" description="Polar residues" evidence="6">
    <location>
        <begin position="78"/>
        <end position="89"/>
    </location>
</feature>
<evidence type="ECO:0000256" key="1">
    <source>
        <dbReference type="ARBA" id="ARBA00022723"/>
    </source>
</evidence>
<keyword evidence="4 5" id="KW-0238">DNA-binding</keyword>
<sequence>MRCAVNNCGNNNRNSNRKKWRYFHFPKEELLLQQWIDFCQRDRINTVTACICNEHFAPEDFERNMQFELGFTRKNPTKLKSGSIPSVNRPQKAAKEKRGRTKKRCTNDSSKNSNSVTEFYQEEPQFSNIQETIEIQLCDIANDFEELEESSSSVYNEIVELIGESGRSTSSQQSKDDDSLQDHRHLEVEILDPLNPQSNAKDHVEIIDSEGDNYVKHLEHEVAGKMSLILSCNIPYFAYLEEYKNQWSTGSRPALQVMSSDRQHPSGGARRIRLWIFARPEDQTTRPSN</sequence>
<dbReference type="Proteomes" id="UP001059596">
    <property type="component" value="Unassembled WGS sequence"/>
</dbReference>
<dbReference type="GO" id="GO:0043565">
    <property type="term" value="F:sequence-specific DNA binding"/>
    <property type="evidence" value="ECO:0007669"/>
    <property type="project" value="InterPro"/>
</dbReference>
<organism evidence="8 9">
    <name type="scientific">Drosophila gunungcola</name>
    <name type="common">fruit fly</name>
    <dbReference type="NCBI Taxonomy" id="103775"/>
    <lineage>
        <taxon>Eukaryota</taxon>
        <taxon>Metazoa</taxon>
        <taxon>Ecdysozoa</taxon>
        <taxon>Arthropoda</taxon>
        <taxon>Hexapoda</taxon>
        <taxon>Insecta</taxon>
        <taxon>Pterygota</taxon>
        <taxon>Neoptera</taxon>
        <taxon>Endopterygota</taxon>
        <taxon>Diptera</taxon>
        <taxon>Brachycera</taxon>
        <taxon>Muscomorpha</taxon>
        <taxon>Ephydroidea</taxon>
        <taxon>Drosophilidae</taxon>
        <taxon>Drosophila</taxon>
        <taxon>Sophophora</taxon>
    </lineage>
</organism>
<dbReference type="Gene3D" id="6.20.210.20">
    <property type="entry name" value="THAP domain"/>
    <property type="match status" value="1"/>
</dbReference>
<feature type="compositionally biased region" description="Polar residues" evidence="6">
    <location>
        <begin position="107"/>
        <end position="123"/>
    </location>
</feature>
<protein>
    <recommendedName>
        <fullName evidence="7">THAP-type domain-containing protein</fullName>
    </recommendedName>
</protein>
<dbReference type="PANTHER" id="PTHR46600:SF11">
    <property type="entry name" value="THAP DOMAIN-CONTAINING PROTEIN 10"/>
    <property type="match status" value="1"/>
</dbReference>
<dbReference type="InterPro" id="IPR006612">
    <property type="entry name" value="THAP_Znf"/>
</dbReference>
<dbReference type="InterPro" id="IPR026516">
    <property type="entry name" value="THAP1/10"/>
</dbReference>
<dbReference type="PROSITE" id="PS50950">
    <property type="entry name" value="ZF_THAP"/>
    <property type="match status" value="1"/>
</dbReference>
<evidence type="ECO:0000256" key="4">
    <source>
        <dbReference type="ARBA" id="ARBA00023125"/>
    </source>
</evidence>
<evidence type="ECO:0000256" key="3">
    <source>
        <dbReference type="ARBA" id="ARBA00022833"/>
    </source>
</evidence>
<keyword evidence="1" id="KW-0479">Metal-binding</keyword>
<evidence type="ECO:0000256" key="6">
    <source>
        <dbReference type="SAM" id="MobiDB-lite"/>
    </source>
</evidence>
<evidence type="ECO:0000313" key="8">
    <source>
        <dbReference type="EMBL" id="KAI8041367.1"/>
    </source>
</evidence>
<dbReference type="Pfam" id="PF05485">
    <property type="entry name" value="THAP"/>
    <property type="match status" value="1"/>
</dbReference>
<keyword evidence="2 5" id="KW-0863">Zinc-finger</keyword>
<gene>
    <name evidence="8" type="ORF">M5D96_005625</name>
</gene>
<keyword evidence="3" id="KW-0862">Zinc</keyword>
<comment type="caution">
    <text evidence="8">The sequence shown here is derived from an EMBL/GenBank/DDBJ whole genome shotgun (WGS) entry which is preliminary data.</text>
</comment>
<dbReference type="PANTHER" id="PTHR46600">
    <property type="entry name" value="THAP DOMAIN-CONTAINING"/>
    <property type="match status" value="1"/>
</dbReference>
<proteinExistence type="predicted"/>
<keyword evidence="9" id="KW-1185">Reference proteome</keyword>
<dbReference type="SMART" id="SM00980">
    <property type="entry name" value="THAP"/>
    <property type="match status" value="1"/>
</dbReference>
<evidence type="ECO:0000313" key="9">
    <source>
        <dbReference type="Proteomes" id="UP001059596"/>
    </source>
</evidence>
<feature type="region of interest" description="Disordered" evidence="6">
    <location>
        <begin position="78"/>
        <end position="123"/>
    </location>
</feature>
<dbReference type="AlphaFoldDB" id="A0A9P9YQT8"/>
<dbReference type="SMART" id="SM00692">
    <property type="entry name" value="DM3"/>
    <property type="match status" value="1"/>
</dbReference>
<feature type="domain" description="THAP-type" evidence="7">
    <location>
        <begin position="1"/>
        <end position="88"/>
    </location>
</feature>
<dbReference type="GO" id="GO:0008270">
    <property type="term" value="F:zinc ion binding"/>
    <property type="evidence" value="ECO:0007669"/>
    <property type="project" value="UniProtKB-KW"/>
</dbReference>
<dbReference type="SUPFAM" id="SSF57716">
    <property type="entry name" value="Glucocorticoid receptor-like (DNA-binding domain)"/>
    <property type="match status" value="1"/>
</dbReference>
<feature type="compositionally biased region" description="Basic residues" evidence="6">
    <location>
        <begin position="95"/>
        <end position="104"/>
    </location>
</feature>
<evidence type="ECO:0000256" key="2">
    <source>
        <dbReference type="ARBA" id="ARBA00022771"/>
    </source>
</evidence>
<evidence type="ECO:0000256" key="5">
    <source>
        <dbReference type="PROSITE-ProRule" id="PRU00309"/>
    </source>
</evidence>
<evidence type="ECO:0000259" key="7">
    <source>
        <dbReference type="PROSITE" id="PS50950"/>
    </source>
</evidence>
<dbReference type="EMBL" id="JAMKOV010000003">
    <property type="protein sequence ID" value="KAI8041367.1"/>
    <property type="molecule type" value="Genomic_DNA"/>
</dbReference>
<dbReference type="InterPro" id="IPR038441">
    <property type="entry name" value="THAP_Znf_sf"/>
</dbReference>
<reference evidence="8" key="1">
    <citation type="journal article" date="2023" name="Genome Biol. Evol.">
        <title>Long-read-based Genome Assembly of Drosophila gunungcola Reveals Fewer Chemosensory Genes in Flower-breeding Species.</title>
        <authorList>
            <person name="Negi A."/>
            <person name="Liao B.Y."/>
            <person name="Yeh S.D."/>
        </authorList>
    </citation>
    <scope>NUCLEOTIDE SEQUENCE</scope>
    <source>
        <strain evidence="8">Sukarami</strain>
    </source>
</reference>